<sequence length="316" mass="35970">MTFESVRNNPELCEQVKAYCREKWEKVSGVFARTADRSVSAEQFPQTWVMLMKTPEGNRVTGFYQLEEKDRLTIHTELTPFITTLFVDPGMHGGKGFGEMILNHARCVLGSMGYDTAYLCTDHIGYYEQYGFEEIGLDLTDYGQPTKVYITDTLGDFRYEVFDRKHPMPDHTRLAVYGLQHEVQENPAFLLWFLKNAAVTGQYPKFFTVTAFRGEGVAGTVNAMRSPEDSRSWYIGDLIVAEDCRGQGIADKMIRKVLTRIGRCAVGGETVCSYIEKDNEASRGLHRKLGFEDTGELKPFGELHFGENITTWIREI</sequence>
<name>A0AC61N4F1_9FIRM</name>
<evidence type="ECO:0000313" key="1">
    <source>
        <dbReference type="EMBL" id="QUC65989.1"/>
    </source>
</evidence>
<dbReference type="EMBL" id="CP068393">
    <property type="protein sequence ID" value="QUC65989.1"/>
    <property type="molecule type" value="Genomic_DNA"/>
</dbReference>
<proteinExistence type="predicted"/>
<keyword evidence="2" id="KW-1185">Reference proteome</keyword>
<organism evidence="1 2">
    <name type="scientific">Aristaeella hokkaidonensis</name>
    <dbReference type="NCBI Taxonomy" id="3046382"/>
    <lineage>
        <taxon>Bacteria</taxon>
        <taxon>Bacillati</taxon>
        <taxon>Bacillota</taxon>
        <taxon>Clostridia</taxon>
        <taxon>Eubacteriales</taxon>
        <taxon>Aristaeellaceae</taxon>
        <taxon>Aristaeella</taxon>
    </lineage>
</organism>
<gene>
    <name evidence="1" type="ORF">JYE49_08885</name>
</gene>
<protein>
    <submittedName>
        <fullName evidence="1">GNAT family N-acetyltransferase</fullName>
    </submittedName>
</protein>
<dbReference type="Proteomes" id="UP000682782">
    <property type="component" value="Chromosome"/>
</dbReference>
<reference evidence="1" key="1">
    <citation type="submission" date="2021-01" db="EMBL/GenBank/DDBJ databases">
        <title>Complete genome sequence of Clostridiales bacterium R-7.</title>
        <authorList>
            <person name="Mahoney-Kurpe S.C."/>
            <person name="Palevich N."/>
            <person name="Koike S."/>
            <person name="Moon C.D."/>
            <person name="Attwood G.T."/>
        </authorList>
    </citation>
    <scope>NUCLEOTIDE SEQUENCE</scope>
    <source>
        <strain evidence="1">R-7</strain>
    </source>
</reference>
<accession>A0AC61N4F1</accession>
<evidence type="ECO:0000313" key="2">
    <source>
        <dbReference type="Proteomes" id="UP000682782"/>
    </source>
</evidence>